<dbReference type="EMBL" id="FNNH01000085">
    <property type="protein sequence ID" value="SDX18996.1"/>
    <property type="molecule type" value="Genomic_DNA"/>
</dbReference>
<organism evidence="1 2">
    <name type="scientific">Nitrosomonas communis</name>
    <dbReference type="NCBI Taxonomy" id="44574"/>
    <lineage>
        <taxon>Bacteria</taxon>
        <taxon>Pseudomonadati</taxon>
        <taxon>Pseudomonadota</taxon>
        <taxon>Betaproteobacteria</taxon>
        <taxon>Nitrosomonadales</taxon>
        <taxon>Nitrosomonadaceae</taxon>
        <taxon>Nitrosomonas</taxon>
    </lineage>
</organism>
<accession>A0A1H2ZNM3</accession>
<gene>
    <name evidence="1" type="ORF">SAMN05421882_10855</name>
</gene>
<evidence type="ECO:0000313" key="2">
    <source>
        <dbReference type="Proteomes" id="UP000183454"/>
    </source>
</evidence>
<dbReference type="RefSeq" id="WP_074668255.1">
    <property type="nucleotide sequence ID" value="NZ_FNNH01000085.1"/>
</dbReference>
<protein>
    <submittedName>
        <fullName evidence="1">Uncharacterized protein</fullName>
    </submittedName>
</protein>
<name>A0A1H2ZNM3_9PROT</name>
<sequence>MTTINTPAVKWAVYPGDEGKVSYIEELWDSPCTLPSEGSLIIRPFLIDPETRQPIPVRVAEIRDHPEMQPHTLVFVVTPADLNH</sequence>
<evidence type="ECO:0000313" key="1">
    <source>
        <dbReference type="EMBL" id="SDX18996.1"/>
    </source>
</evidence>
<reference evidence="1 2" key="1">
    <citation type="submission" date="2016-10" db="EMBL/GenBank/DDBJ databases">
        <authorList>
            <person name="de Groot N.N."/>
        </authorList>
    </citation>
    <scope>NUCLEOTIDE SEQUENCE [LARGE SCALE GENOMIC DNA]</scope>
    <source>
        <strain evidence="1 2">Nm110</strain>
    </source>
</reference>
<dbReference type="AlphaFoldDB" id="A0A1H2ZNM3"/>
<dbReference type="Proteomes" id="UP000183454">
    <property type="component" value="Unassembled WGS sequence"/>
</dbReference>
<proteinExistence type="predicted"/>